<reference evidence="5 6" key="1">
    <citation type="submission" date="2018-05" db="EMBL/GenBank/DDBJ databases">
        <title>Evolution of GPA BGCs.</title>
        <authorList>
            <person name="Waglechner N."/>
            <person name="Wright G.D."/>
        </authorList>
    </citation>
    <scope>NUCLEOTIDE SEQUENCE [LARGE SCALE GENOMIC DNA]</scope>
    <source>
        <strain evidence="5 6">DSM 5908</strain>
    </source>
</reference>
<dbReference type="Gene3D" id="3.40.30.120">
    <property type="match status" value="1"/>
</dbReference>
<dbReference type="SUPFAM" id="SSF51905">
    <property type="entry name" value="FAD/NAD(P)-binding domain"/>
    <property type="match status" value="1"/>
</dbReference>
<gene>
    <name evidence="5" type="ORF">DMA12_15430</name>
</gene>
<evidence type="ECO:0000313" key="6">
    <source>
        <dbReference type="Proteomes" id="UP000286716"/>
    </source>
</evidence>
<keyword evidence="3" id="KW-0274">FAD</keyword>
<organism evidence="5 6">
    <name type="scientific">Amycolatopsis balhimycina DSM 5908</name>
    <dbReference type="NCBI Taxonomy" id="1081091"/>
    <lineage>
        <taxon>Bacteria</taxon>
        <taxon>Bacillati</taxon>
        <taxon>Actinomycetota</taxon>
        <taxon>Actinomycetes</taxon>
        <taxon>Pseudonocardiales</taxon>
        <taxon>Pseudonocardiaceae</taxon>
        <taxon>Amycolatopsis</taxon>
    </lineage>
</organism>
<dbReference type="Gene3D" id="3.50.50.60">
    <property type="entry name" value="FAD/NAD(P)-binding domain"/>
    <property type="match status" value="1"/>
</dbReference>
<proteinExistence type="predicted"/>
<dbReference type="InterPro" id="IPR002938">
    <property type="entry name" value="FAD-bd"/>
</dbReference>
<dbReference type="GO" id="GO:0071949">
    <property type="term" value="F:FAD binding"/>
    <property type="evidence" value="ECO:0007669"/>
    <property type="project" value="InterPro"/>
</dbReference>
<dbReference type="AlphaFoldDB" id="A0A428WPB1"/>
<dbReference type="Pfam" id="PF21274">
    <property type="entry name" value="Rng_hyd_C"/>
    <property type="match status" value="1"/>
</dbReference>
<keyword evidence="2" id="KW-0285">Flavoprotein</keyword>
<evidence type="ECO:0000256" key="1">
    <source>
        <dbReference type="ARBA" id="ARBA00001974"/>
    </source>
</evidence>
<dbReference type="InterPro" id="IPR036188">
    <property type="entry name" value="FAD/NAD-bd_sf"/>
</dbReference>
<dbReference type="InterPro" id="IPR050641">
    <property type="entry name" value="RIFMO-like"/>
</dbReference>
<dbReference type="Proteomes" id="UP000286716">
    <property type="component" value="Unassembled WGS sequence"/>
</dbReference>
<comment type="cofactor">
    <cofactor evidence="1">
        <name>FAD</name>
        <dbReference type="ChEBI" id="CHEBI:57692"/>
    </cofactor>
</comment>
<protein>
    <recommendedName>
        <fullName evidence="4">FAD-binding domain-containing protein</fullName>
    </recommendedName>
</protein>
<comment type="caution">
    <text evidence="5">The sequence shown here is derived from an EMBL/GenBank/DDBJ whole genome shotgun (WGS) entry which is preliminary data.</text>
</comment>
<sequence>MATAALLDAAGIAVDVLEQTERPSDRSKATTVHPRTLEVLRSVRSGSISLADRMVAAGTPLPATHFGLLPELLDYRNLDTPFPFVLMLPQADTEAMLAAHLAARGVPVSRGVRVDHIAGEGDAVRLSCGGPGGAHARTAQWVVGADGARSTVRRALGIGFPGTEPTLCGFIADVELDAPPAHPHLWNAATGSLNALPLPSGGFRVFGCAARDTGLDPVAVRERRARPLARGELRELMTAIAGTDWGLRKVIWSSRNTDVTRHVERNRLGRVLLVGDAAHIHLPAGGQGMNVGIQDAANLAWKLAAEIHGWAPTRVVTGAQSYQAERLPIARRLADNTLAQAAISMTFSPAGAALRRLLGDLIAQGGDAAGGIAGWLSGLDVHYPPPGGAHPLAGHRVPDLSTEHSSLHALLAPDRFVLAAFGGPVPEVPVSTAPAATVVPAATAKKWAGLTLGLVRPDGHLADGWPRHPTPETLRSAVACWTQATSNRQTRNPS</sequence>
<evidence type="ECO:0000256" key="2">
    <source>
        <dbReference type="ARBA" id="ARBA00022630"/>
    </source>
</evidence>
<name>A0A428WPB1_AMYBA</name>
<dbReference type="GO" id="GO:0016709">
    <property type="term" value="F:oxidoreductase activity, acting on paired donors, with incorporation or reduction of molecular oxygen, NAD(P)H as one donor, and incorporation of one atom of oxygen"/>
    <property type="evidence" value="ECO:0007669"/>
    <property type="project" value="UniProtKB-ARBA"/>
</dbReference>
<evidence type="ECO:0000313" key="5">
    <source>
        <dbReference type="EMBL" id="RSM44922.1"/>
    </source>
</evidence>
<dbReference type="Pfam" id="PF01494">
    <property type="entry name" value="FAD_binding_3"/>
    <property type="match status" value="1"/>
</dbReference>
<keyword evidence="6" id="KW-1185">Reference proteome</keyword>
<dbReference type="OrthoDB" id="4141215at2"/>
<dbReference type="PANTHER" id="PTHR43004:SF19">
    <property type="entry name" value="BINDING MONOOXYGENASE, PUTATIVE (JCVI)-RELATED"/>
    <property type="match status" value="1"/>
</dbReference>
<dbReference type="PANTHER" id="PTHR43004">
    <property type="entry name" value="TRK SYSTEM POTASSIUM UPTAKE PROTEIN"/>
    <property type="match status" value="1"/>
</dbReference>
<evidence type="ECO:0000256" key="3">
    <source>
        <dbReference type="ARBA" id="ARBA00022827"/>
    </source>
</evidence>
<evidence type="ECO:0000259" key="4">
    <source>
        <dbReference type="Pfam" id="PF01494"/>
    </source>
</evidence>
<dbReference type="EMBL" id="QHHU01000018">
    <property type="protein sequence ID" value="RSM44922.1"/>
    <property type="molecule type" value="Genomic_DNA"/>
</dbReference>
<feature type="domain" description="FAD-binding" evidence="4">
    <location>
        <begin position="2"/>
        <end position="337"/>
    </location>
</feature>
<dbReference type="Gene3D" id="3.30.70.2450">
    <property type="match status" value="1"/>
</dbReference>
<accession>A0A428WPB1</accession>